<dbReference type="RefSeq" id="WP_048594965.1">
    <property type="nucleotide sequence ID" value="NZ_CVLB01000001.1"/>
</dbReference>
<evidence type="ECO:0000256" key="5">
    <source>
        <dbReference type="ARBA" id="ARBA00022801"/>
    </source>
</evidence>
<comment type="catalytic activity">
    <reaction evidence="7">
        <text>adenosine + H2O + H(+) = inosine + NH4(+)</text>
        <dbReference type="Rhea" id="RHEA:24408"/>
        <dbReference type="ChEBI" id="CHEBI:15377"/>
        <dbReference type="ChEBI" id="CHEBI:15378"/>
        <dbReference type="ChEBI" id="CHEBI:16335"/>
        <dbReference type="ChEBI" id="CHEBI:17596"/>
        <dbReference type="ChEBI" id="CHEBI:28938"/>
        <dbReference type="EC" id="3.5.4.4"/>
    </reaction>
    <physiologicalReaction direction="left-to-right" evidence="7">
        <dbReference type="Rhea" id="RHEA:24409"/>
    </physiologicalReaction>
</comment>
<gene>
    <name evidence="11" type="ORF">BRSU_1786</name>
</gene>
<dbReference type="GO" id="GO:0016787">
    <property type="term" value="F:hydrolase activity"/>
    <property type="evidence" value="ECO:0007669"/>
    <property type="project" value="UniProtKB-KW"/>
</dbReference>
<evidence type="ECO:0000256" key="10">
    <source>
        <dbReference type="RuleBase" id="RU361274"/>
    </source>
</evidence>
<comment type="catalytic activity">
    <reaction evidence="9">
        <text>S-methyl-5'-thioadenosine + phosphate = 5-(methylsulfanyl)-alpha-D-ribose 1-phosphate + adenine</text>
        <dbReference type="Rhea" id="RHEA:11852"/>
        <dbReference type="ChEBI" id="CHEBI:16708"/>
        <dbReference type="ChEBI" id="CHEBI:17509"/>
        <dbReference type="ChEBI" id="CHEBI:43474"/>
        <dbReference type="ChEBI" id="CHEBI:58533"/>
        <dbReference type="EC" id="2.4.2.28"/>
    </reaction>
    <physiologicalReaction direction="left-to-right" evidence="9">
        <dbReference type="Rhea" id="RHEA:11853"/>
    </physiologicalReaction>
</comment>
<dbReference type="PANTHER" id="PTHR30616">
    <property type="entry name" value="UNCHARACTERIZED PROTEIN YFIH"/>
    <property type="match status" value="1"/>
</dbReference>
<dbReference type="Gene3D" id="3.60.140.10">
    <property type="entry name" value="CNF1/YfiH-like putative cysteine hydrolases"/>
    <property type="match status" value="1"/>
</dbReference>
<keyword evidence="6" id="KW-0862">Zinc</keyword>
<dbReference type="AlphaFoldDB" id="A0A0G4K7Z6"/>
<dbReference type="OrthoDB" id="4279at2"/>
<proteinExistence type="inferred from homology"/>
<dbReference type="InterPro" id="IPR038371">
    <property type="entry name" value="Cu_polyphenol_OxRdtase_sf"/>
</dbReference>
<dbReference type="InterPro" id="IPR011324">
    <property type="entry name" value="Cytotoxic_necrot_fac-like_cat"/>
</dbReference>
<dbReference type="EMBL" id="CVLB01000001">
    <property type="protein sequence ID" value="CRF33963.1"/>
    <property type="molecule type" value="Genomic_DNA"/>
</dbReference>
<dbReference type="GO" id="GO:0017061">
    <property type="term" value="F:S-methyl-5-thioadenosine phosphorylase activity"/>
    <property type="evidence" value="ECO:0007669"/>
    <property type="project" value="UniProtKB-EC"/>
</dbReference>
<evidence type="ECO:0000256" key="7">
    <source>
        <dbReference type="ARBA" id="ARBA00047989"/>
    </source>
</evidence>
<evidence type="ECO:0000256" key="2">
    <source>
        <dbReference type="ARBA" id="ARBA00007353"/>
    </source>
</evidence>
<reference evidence="12" key="1">
    <citation type="submission" date="2015-04" db="EMBL/GenBank/DDBJ databases">
        <authorList>
            <person name="Mushtaq Mamoona"/>
        </authorList>
    </citation>
    <scope>NUCLEOTIDE SEQUENCE [LARGE SCALE GENOMIC DNA]</scope>
    <source>
        <strain evidence="12">AN4859/03</strain>
    </source>
</reference>
<keyword evidence="5" id="KW-0378">Hydrolase</keyword>
<dbReference type="CDD" id="cd16833">
    <property type="entry name" value="YfiH"/>
    <property type="match status" value="1"/>
</dbReference>
<dbReference type="PANTHER" id="PTHR30616:SF2">
    <property type="entry name" value="PURINE NUCLEOSIDE PHOSPHORYLASE LACC1"/>
    <property type="match status" value="1"/>
</dbReference>
<name>A0A0G4K7Z6_9SPIR</name>
<comment type="catalytic activity">
    <reaction evidence="8">
        <text>adenosine + phosphate = alpha-D-ribose 1-phosphate + adenine</text>
        <dbReference type="Rhea" id="RHEA:27642"/>
        <dbReference type="ChEBI" id="CHEBI:16335"/>
        <dbReference type="ChEBI" id="CHEBI:16708"/>
        <dbReference type="ChEBI" id="CHEBI:43474"/>
        <dbReference type="ChEBI" id="CHEBI:57720"/>
        <dbReference type="EC" id="2.4.2.1"/>
    </reaction>
    <physiologicalReaction direction="left-to-right" evidence="8">
        <dbReference type="Rhea" id="RHEA:27643"/>
    </physiologicalReaction>
</comment>
<keyword evidence="4" id="KW-0479">Metal-binding</keyword>
<dbReference type="GO" id="GO:0005507">
    <property type="term" value="F:copper ion binding"/>
    <property type="evidence" value="ECO:0007669"/>
    <property type="project" value="TreeGrafter"/>
</dbReference>
<evidence type="ECO:0000256" key="4">
    <source>
        <dbReference type="ARBA" id="ARBA00022723"/>
    </source>
</evidence>
<evidence type="ECO:0000256" key="8">
    <source>
        <dbReference type="ARBA" id="ARBA00048968"/>
    </source>
</evidence>
<comment type="similarity">
    <text evidence="2 10">Belongs to the purine nucleoside phosphorylase YfiH/LACC1 family.</text>
</comment>
<keyword evidence="3" id="KW-0808">Transferase</keyword>
<dbReference type="Pfam" id="PF02578">
    <property type="entry name" value="Cu-oxidase_4"/>
    <property type="match status" value="1"/>
</dbReference>
<dbReference type="Proteomes" id="UP000043763">
    <property type="component" value="Unassembled WGS sequence"/>
</dbReference>
<dbReference type="NCBIfam" id="TIGR00726">
    <property type="entry name" value="peptidoglycan editing factor PgeF"/>
    <property type="match status" value="1"/>
</dbReference>
<dbReference type="SUPFAM" id="SSF64438">
    <property type="entry name" value="CNF1/YfiH-like putative cysteine hydrolases"/>
    <property type="match status" value="1"/>
</dbReference>
<accession>A0A0G4K7Z6</accession>
<evidence type="ECO:0000313" key="11">
    <source>
        <dbReference type="EMBL" id="CRF33963.1"/>
    </source>
</evidence>
<organism evidence="11 12">
    <name type="scientific">Brachyspira suanatina</name>
    <dbReference type="NCBI Taxonomy" id="381802"/>
    <lineage>
        <taxon>Bacteria</taxon>
        <taxon>Pseudomonadati</taxon>
        <taxon>Spirochaetota</taxon>
        <taxon>Spirochaetia</taxon>
        <taxon>Brachyspirales</taxon>
        <taxon>Brachyspiraceae</taxon>
        <taxon>Brachyspira</taxon>
    </lineage>
</organism>
<evidence type="ECO:0000313" key="12">
    <source>
        <dbReference type="Proteomes" id="UP000043763"/>
    </source>
</evidence>
<comment type="catalytic activity">
    <reaction evidence="1">
        <text>inosine + phosphate = alpha-D-ribose 1-phosphate + hypoxanthine</text>
        <dbReference type="Rhea" id="RHEA:27646"/>
        <dbReference type="ChEBI" id="CHEBI:17368"/>
        <dbReference type="ChEBI" id="CHEBI:17596"/>
        <dbReference type="ChEBI" id="CHEBI:43474"/>
        <dbReference type="ChEBI" id="CHEBI:57720"/>
        <dbReference type="EC" id="2.4.2.1"/>
    </reaction>
    <physiologicalReaction direction="left-to-right" evidence="1">
        <dbReference type="Rhea" id="RHEA:27647"/>
    </physiologicalReaction>
</comment>
<evidence type="ECO:0000256" key="3">
    <source>
        <dbReference type="ARBA" id="ARBA00022679"/>
    </source>
</evidence>
<keyword evidence="12" id="KW-1185">Reference proteome</keyword>
<sequence>MNNIFYPFENDNKKIYIAILSKGNINAHDITLEYRENTEKDFFKHINFDINKAIFMHQIHKDNIVKIDESNIHLFGSRNKLVEDTDALITNLQNTPLIVQTADCVPIILYCDESKSMAAIHSGWRGTVQNITAKTIELMKKEYNANPSKMYAYIGPYIAEKDYEVGDEVAVHFKNKAMINNKWHIDNGLEIKDQMIQCGILENNIEISNINTYDEICYSYRRDGVQVGRMLTLGVIL</sequence>
<dbReference type="InterPro" id="IPR003730">
    <property type="entry name" value="Cu_polyphenol_OxRdtase"/>
</dbReference>
<evidence type="ECO:0000256" key="1">
    <source>
        <dbReference type="ARBA" id="ARBA00000553"/>
    </source>
</evidence>
<evidence type="ECO:0000256" key="9">
    <source>
        <dbReference type="ARBA" id="ARBA00049893"/>
    </source>
</evidence>
<evidence type="ECO:0000256" key="6">
    <source>
        <dbReference type="ARBA" id="ARBA00022833"/>
    </source>
</evidence>
<protein>
    <recommendedName>
        <fullName evidence="10">Purine nucleoside phosphorylase</fullName>
    </recommendedName>
</protein>